<feature type="coiled-coil region" evidence="1">
    <location>
        <begin position="1220"/>
        <end position="1247"/>
    </location>
</feature>
<feature type="compositionally biased region" description="Polar residues" evidence="2">
    <location>
        <begin position="431"/>
        <end position="441"/>
    </location>
</feature>
<protein>
    <submittedName>
        <fullName evidence="3">Uncharacterized protein</fullName>
    </submittedName>
</protein>
<feature type="region of interest" description="Disordered" evidence="2">
    <location>
        <begin position="423"/>
        <end position="447"/>
    </location>
</feature>
<feature type="region of interest" description="Disordered" evidence="2">
    <location>
        <begin position="725"/>
        <end position="747"/>
    </location>
</feature>
<feature type="region of interest" description="Disordered" evidence="2">
    <location>
        <begin position="1082"/>
        <end position="1102"/>
    </location>
</feature>
<feature type="compositionally biased region" description="Basic residues" evidence="2">
    <location>
        <begin position="612"/>
        <end position="630"/>
    </location>
</feature>
<keyword evidence="1" id="KW-0175">Coiled coil</keyword>
<dbReference type="RefSeq" id="XP_026630195.1">
    <property type="nucleotide sequence ID" value="XM_026768732.1"/>
</dbReference>
<organism evidence="3 4">
    <name type="scientific">Aspergillus welwitschiae</name>
    <dbReference type="NCBI Taxonomy" id="1341132"/>
    <lineage>
        <taxon>Eukaryota</taxon>
        <taxon>Fungi</taxon>
        <taxon>Dikarya</taxon>
        <taxon>Ascomycota</taxon>
        <taxon>Pezizomycotina</taxon>
        <taxon>Eurotiomycetes</taxon>
        <taxon>Eurotiomycetidae</taxon>
        <taxon>Eurotiales</taxon>
        <taxon>Aspergillaceae</taxon>
        <taxon>Aspergillus</taxon>
        <taxon>Aspergillus subgen. Circumdati</taxon>
    </lineage>
</organism>
<dbReference type="GeneID" id="38137088"/>
<sequence length="1249" mass="140118">MTSFLINASQEESQWACISELASQLACVTNVGGDTEDKSPVSKPYYTCLLRDPRLYTFSNQLIQALLHHESKVDNRNIHQLLSILKRESKRITQALDRSSLRCLAYLLLNSDVDNGLKNGIYLLLDEPQYMRDSGHMVYQVASPRIVDRPRLLQRRILSKLYLLFSTEGQATWLRKLAGKMFLEILSEPEHNDAFFLESENVELSRLSHVILNGNCTLKLLATIMIHALHNSGVSDEALWKSDSSTDRVRFFDTLPSYRNDPLQHFYTLSNMAVVSEVVDKTSYLRRCFLLQSLHIDETPLFEGTVLAIIDEGCLTFITYRQNTTRMCLEYVEFYIQSIGLPVRTVVDKSMMYCLKLVLSQNKLVVKNGRRLCFEGHVLSILSDKDPGDLRNAIEAFCQNDRGSINTDGIFRTSSMVMELDTSDEVARKSSGISPNNTQGQEGPRTGPILIQKSVKELEKHSEELEKCNTTNENLDDVHLERNGSQQECQRANYAGEPPVPLSNPSLSKGVPRKPYGRLAPNPDTGRRRSSRLQSGNRRKDPLSNTQESMVIYTRHSKQKVYIANSKAAVDWDEDLRPSDDEVERPFKDAEVTSISSPLPGETFGSRSAAPGKKRAARGRKLATKRKKIVSSRPTRKNENNTKKATPASAFTKDADNPNHKPGHTLSDDDIIGKLIPCSRERNVGAMAKSAHVELVSDNAIVGCDSAAPQHDDDRTRSLRIQASGKNESYSELSTSVTGDNNNQMNTPKCHPTAQGLQGRGRVVGYKLSAAFQQGYPSAGHGGHKENSLEHIQTHNNLANENELGLSDTLYVSVCDGGIQGQLDITESVIERYTIYDGVLPLETPNEQFTSKIEDDLHAECSVQRHTSRSSSFKIDNEEPSADSSPLCVGESRSNEEFPFEMCKESLGAAHNTCTSNMPQTTSEGMKSPRARPVKRKIAALSPDYMRDDPTTGDHASENAFREDSRRLVRKHHWNPTKRLRNTPRSTIVDADGSPRLLYHIKSGYMGGRADVDGNPREMSGAEDRSSTSEHVRGIMKDGAQNDELPAFCERNVISGSKHSGTCTKQVKEVLTFQDRLMACTGKPTSNKTPLRNPARSSPNAHLTLERDNEPHATCNSLPGSTVVPDQLSAQSCSQKPNTTADGVLEHTSWQTSLQVLHKRAQSMLLATSEHIIQEIESEKKTINEVLEIYRRDCHRVLDQLFEAQEERIRLCQQQMNSIREHHTEVCQELMQRLERDEQQLRDRMQMRK</sequence>
<feature type="region of interest" description="Disordered" evidence="2">
    <location>
        <begin position="461"/>
        <end position="549"/>
    </location>
</feature>
<proteinExistence type="predicted"/>
<evidence type="ECO:0000313" key="3">
    <source>
        <dbReference type="EMBL" id="RDH37173.1"/>
    </source>
</evidence>
<evidence type="ECO:0000256" key="1">
    <source>
        <dbReference type="SAM" id="Coils"/>
    </source>
</evidence>
<feature type="compositionally biased region" description="Basic and acidic residues" evidence="2">
    <location>
        <begin position="1010"/>
        <end position="1031"/>
    </location>
</feature>
<feature type="region of interest" description="Disordered" evidence="2">
    <location>
        <begin position="1009"/>
        <end position="1031"/>
    </location>
</feature>
<evidence type="ECO:0000256" key="2">
    <source>
        <dbReference type="SAM" id="MobiDB-lite"/>
    </source>
</evidence>
<accession>A0A3F3QD90</accession>
<feature type="compositionally biased region" description="Polar residues" evidence="2">
    <location>
        <begin position="1083"/>
        <end position="1101"/>
    </location>
</feature>
<gene>
    <name evidence="3" type="ORF">BDQ94DRAFT_157365</name>
</gene>
<evidence type="ECO:0000313" key="4">
    <source>
        <dbReference type="Proteomes" id="UP000253729"/>
    </source>
</evidence>
<feature type="region of interest" description="Disordered" evidence="2">
    <location>
        <begin position="593"/>
        <end position="668"/>
    </location>
</feature>
<feature type="region of interest" description="Disordered" evidence="2">
    <location>
        <begin position="864"/>
        <end position="890"/>
    </location>
</feature>
<dbReference type="Proteomes" id="UP000253729">
    <property type="component" value="Unassembled WGS sequence"/>
</dbReference>
<keyword evidence="4" id="KW-1185">Reference proteome</keyword>
<dbReference type="EMBL" id="KZ852036">
    <property type="protein sequence ID" value="RDH37173.1"/>
    <property type="molecule type" value="Genomic_DNA"/>
</dbReference>
<dbReference type="STRING" id="1341132.A0A3F3QD90"/>
<dbReference type="AlphaFoldDB" id="A0A3F3QD90"/>
<name>A0A3F3QD90_9EURO</name>
<reference evidence="3 4" key="1">
    <citation type="submission" date="2018-07" db="EMBL/GenBank/DDBJ databases">
        <title>The genomes of Aspergillus section Nigri reveals drivers in fungal speciation.</title>
        <authorList>
            <consortium name="DOE Joint Genome Institute"/>
            <person name="Vesth T.C."/>
            <person name="Nybo J."/>
            <person name="Theobald S."/>
            <person name="Brandl J."/>
            <person name="Frisvad J.C."/>
            <person name="Nielsen K.F."/>
            <person name="Lyhne E.K."/>
            <person name="Kogle M.E."/>
            <person name="Kuo A."/>
            <person name="Riley R."/>
            <person name="Clum A."/>
            <person name="Nolan M."/>
            <person name="Lipzen A."/>
            <person name="Salamov A."/>
            <person name="Henrissat B."/>
            <person name="Wiebenga A."/>
            <person name="De vries R.P."/>
            <person name="Grigoriev I.V."/>
            <person name="Mortensen U.H."/>
            <person name="Andersen M.R."/>
            <person name="Baker S.E."/>
        </authorList>
    </citation>
    <scope>NUCLEOTIDE SEQUENCE [LARGE SCALE GENOMIC DNA]</scope>
    <source>
        <strain evidence="3 4">CBS 139.54b</strain>
    </source>
</reference>